<dbReference type="EMBL" id="QOPC01000025">
    <property type="protein sequence ID" value="RCL37325.1"/>
    <property type="molecule type" value="Genomic_DNA"/>
</dbReference>
<dbReference type="InterPro" id="IPR009305">
    <property type="entry name" value="Mpo1-like"/>
</dbReference>
<organism evidence="1 2">
    <name type="scientific">SAR86 cluster bacterium</name>
    <dbReference type="NCBI Taxonomy" id="2030880"/>
    <lineage>
        <taxon>Bacteria</taxon>
        <taxon>Pseudomonadati</taxon>
        <taxon>Pseudomonadota</taxon>
        <taxon>Gammaproteobacteria</taxon>
        <taxon>SAR86 cluster</taxon>
    </lineage>
</organism>
<feature type="non-terminal residue" evidence="1">
    <location>
        <position position="1"/>
    </location>
</feature>
<accession>A0A368BJR1</accession>
<gene>
    <name evidence="1" type="ORF">DBW98_04105</name>
</gene>
<protein>
    <submittedName>
        <fullName evidence="1">DUF962 domain-containing protein</fullName>
    </submittedName>
</protein>
<comment type="caution">
    <text evidence="1">The sequence shown here is derived from an EMBL/GenBank/DDBJ whole genome shotgun (WGS) entry which is preliminary data.</text>
</comment>
<proteinExistence type="predicted"/>
<reference evidence="1 2" key="1">
    <citation type="journal article" date="2018" name="Microbiome">
        <title>Fine metagenomic profile of the Mediterranean stratified and mixed water columns revealed by assembly and recruitment.</title>
        <authorList>
            <person name="Haro-Moreno J.M."/>
            <person name="Lopez-Perez M."/>
            <person name="De La Torre J.R."/>
            <person name="Picazo A."/>
            <person name="Camacho A."/>
            <person name="Rodriguez-Valera F."/>
        </authorList>
    </citation>
    <scope>NUCLEOTIDE SEQUENCE [LARGE SCALE GENOMIC DNA]</scope>
    <source>
        <strain evidence="1">MED-G84</strain>
    </source>
</reference>
<dbReference type="Proteomes" id="UP000253032">
    <property type="component" value="Unassembled WGS sequence"/>
</dbReference>
<dbReference type="AlphaFoldDB" id="A0A368BJR1"/>
<evidence type="ECO:0000313" key="1">
    <source>
        <dbReference type="EMBL" id="RCL37325.1"/>
    </source>
</evidence>
<evidence type="ECO:0000313" key="2">
    <source>
        <dbReference type="Proteomes" id="UP000253032"/>
    </source>
</evidence>
<dbReference type="Pfam" id="PF06127">
    <property type="entry name" value="Mpo1-like"/>
    <property type="match status" value="1"/>
</dbReference>
<name>A0A368BJR1_9GAMM</name>
<sequence>NKPATFSYPLYSLIGDHVMFVEILTGKHRIF</sequence>